<dbReference type="AlphaFoldDB" id="A0A197JXR3"/>
<evidence type="ECO:0000256" key="1">
    <source>
        <dbReference type="SAM" id="MobiDB-lite"/>
    </source>
</evidence>
<feature type="non-terminal residue" evidence="2">
    <location>
        <position position="1"/>
    </location>
</feature>
<dbReference type="Gene3D" id="3.80.10.10">
    <property type="entry name" value="Ribonuclease Inhibitor"/>
    <property type="match status" value="1"/>
</dbReference>
<sequence length="737" mass="82061">PSLLLLSNLSNPLPFPFLDGSLKPPSLLLPLSTTTPSTSSINHLSVIMPTNGNPLPSNPPLTPTAPTSISSLTTTTTTLHTSRLTSPSIKDHVFDIPELLLPILSSLILPSSSHNLLPCLTVSRHFHSLAIPILYNSISILTDWQFHAFLSAPAQRALRKYACHVRSFETRYYGLLRCFLREEVDCRNLGRLAFSKGCRADPPVPSGFPVPDPDDFDYDDATVTRTQGICSSSWTGTAGGSNWMTESRARNVLGLVDEELLMRVMAKSPRLSVFVMIGFPFDHDQLIRRIADRISYGGEGGVSEFKKLELVNPHYGRARVRSIEYLLNRCPPGLEELLLSISFGSRAELDSEGDFQDGQLPKQEQGQEQEQEQDEQDEHEQMEGTWKLRKLSIGGDLGGPGGLIWLPLLRRCGQLQNLSAHLFTDDSLGKLSSVLRSSCPNLNELTLQCMTGGSQADEQIAMLIQSSRAWKNLSLSFFHGFGPLTTAALIHQHSTTLETLVLKECDGFCSEDIQTVLSSCVNLRTFQAMTSSGTEFSSTVYLDASEMVDSPWVCLGLENLKLVITGIARPDLKKDQYGRRLTGPLHDGTIQGYEMQQIVYSQLGKLTRLQELWLGHDIPDLDDEENYHPTEVDGQWRYIDPDEQFECLEFSLRSGLDLLGGLTDLRVLNMDRMNIRVGLSEVQWMASKWPKLEKIVGLVVQGDAAPKYVQWLYDHRPDIELPPVLGNFTTAFSSRLM</sequence>
<organism evidence="2 3">
    <name type="scientific">Linnemannia elongata AG-77</name>
    <dbReference type="NCBI Taxonomy" id="1314771"/>
    <lineage>
        <taxon>Eukaryota</taxon>
        <taxon>Fungi</taxon>
        <taxon>Fungi incertae sedis</taxon>
        <taxon>Mucoromycota</taxon>
        <taxon>Mortierellomycotina</taxon>
        <taxon>Mortierellomycetes</taxon>
        <taxon>Mortierellales</taxon>
        <taxon>Mortierellaceae</taxon>
        <taxon>Linnemannia</taxon>
    </lineage>
</organism>
<feature type="region of interest" description="Disordered" evidence="1">
    <location>
        <begin position="352"/>
        <end position="383"/>
    </location>
</feature>
<proteinExistence type="predicted"/>
<gene>
    <name evidence="2" type="ORF">K457DRAFT_1365180</name>
</gene>
<dbReference type="InterPro" id="IPR032675">
    <property type="entry name" value="LRR_dom_sf"/>
</dbReference>
<keyword evidence="3" id="KW-1185">Reference proteome</keyword>
<dbReference type="Proteomes" id="UP000078512">
    <property type="component" value="Unassembled WGS sequence"/>
</dbReference>
<name>A0A197JXR3_9FUNG</name>
<evidence type="ECO:0000313" key="2">
    <source>
        <dbReference type="EMBL" id="OAQ29236.1"/>
    </source>
</evidence>
<dbReference type="SUPFAM" id="SSF52047">
    <property type="entry name" value="RNI-like"/>
    <property type="match status" value="1"/>
</dbReference>
<reference evidence="2 3" key="1">
    <citation type="submission" date="2016-05" db="EMBL/GenBank/DDBJ databases">
        <title>Genome sequencing reveals origins of a unique bacterial endosymbiosis in the earliest lineages of terrestrial Fungi.</title>
        <authorList>
            <consortium name="DOE Joint Genome Institute"/>
            <person name="Uehling J."/>
            <person name="Gryganskyi A."/>
            <person name="Hameed K."/>
            <person name="Tschaplinski T."/>
            <person name="Misztal P."/>
            <person name="Wu S."/>
            <person name="Desiro A."/>
            <person name="Vande Pol N."/>
            <person name="Du Z.-Y."/>
            <person name="Zienkiewicz A."/>
            <person name="Zienkiewicz K."/>
            <person name="Morin E."/>
            <person name="Tisserant E."/>
            <person name="Splivallo R."/>
            <person name="Hainaut M."/>
            <person name="Henrissat B."/>
            <person name="Ohm R."/>
            <person name="Kuo A."/>
            <person name="Yan J."/>
            <person name="Lipzen A."/>
            <person name="Nolan M."/>
            <person name="Labutti K."/>
            <person name="Barry K."/>
            <person name="Goldstein A."/>
            <person name="Labbe J."/>
            <person name="Schadt C."/>
            <person name="Tuskan G."/>
            <person name="Grigoriev I."/>
            <person name="Martin F."/>
            <person name="Vilgalys R."/>
            <person name="Bonito G."/>
        </authorList>
    </citation>
    <scope>NUCLEOTIDE SEQUENCE [LARGE SCALE GENOMIC DNA]</scope>
    <source>
        <strain evidence="2 3">AG-77</strain>
    </source>
</reference>
<dbReference type="OrthoDB" id="2449938at2759"/>
<accession>A0A197JXR3</accession>
<dbReference type="EMBL" id="KV442042">
    <property type="protein sequence ID" value="OAQ29236.1"/>
    <property type="molecule type" value="Genomic_DNA"/>
</dbReference>
<protein>
    <submittedName>
        <fullName evidence="2">Uncharacterized protein</fullName>
    </submittedName>
</protein>
<evidence type="ECO:0000313" key="3">
    <source>
        <dbReference type="Proteomes" id="UP000078512"/>
    </source>
</evidence>
<feature type="compositionally biased region" description="Acidic residues" evidence="1">
    <location>
        <begin position="367"/>
        <end position="380"/>
    </location>
</feature>